<evidence type="ECO:0000259" key="1">
    <source>
        <dbReference type="SMART" id="SM00382"/>
    </source>
</evidence>
<dbReference type="EMBL" id="JBHUDK010000014">
    <property type="protein sequence ID" value="MFD1600177.1"/>
    <property type="molecule type" value="Genomic_DNA"/>
</dbReference>
<feature type="domain" description="AAA+ ATPase" evidence="1">
    <location>
        <begin position="45"/>
        <end position="227"/>
    </location>
</feature>
<accession>A0ABD6CQU9</accession>
<sequence>MTDHHTTHDTPTAKESRTGGIFPFTAIVDQTEMKRALVLNAINQGVGGVLLRGERGTAKSTAVRALAEVLPNIEAVADCPYGCPPDDRDRMCSECRERCDAGESLPTETRPMRVIDLPLNASEDRVVGSIDLERAVQAGEREFESGILAEANRNILYVDEVNLLDDHIVDVLLDAAAMGENIVEREGVSVRHPSEFILVGTMNPEEGDLRPQLLDRFGLVVDVEGVSEVDDRVEITRRRAAFEADPDAFRAAYEEAQAALREDIVAGRERLPRVELGDDVARLIAGMNIELDVDGHRGDITLRRAARTLAALEGDDEVTARTVRRVARMALDHRLQRLPFEEEEQDVMSVFHDVRRELGLED</sequence>
<protein>
    <submittedName>
        <fullName evidence="2">ATP-binding protein</fullName>
    </submittedName>
</protein>
<dbReference type="SMART" id="SM00382">
    <property type="entry name" value="AAA"/>
    <property type="match status" value="1"/>
</dbReference>
<organism evidence="2 3">
    <name type="scientific">Halobellus rarus</name>
    <dbReference type="NCBI Taxonomy" id="1126237"/>
    <lineage>
        <taxon>Archaea</taxon>
        <taxon>Methanobacteriati</taxon>
        <taxon>Methanobacteriota</taxon>
        <taxon>Stenosarchaea group</taxon>
        <taxon>Halobacteria</taxon>
        <taxon>Halobacteriales</taxon>
        <taxon>Haloferacaceae</taxon>
        <taxon>Halobellus</taxon>
    </lineage>
</organism>
<gene>
    <name evidence="2" type="ORF">ACFSBX_14530</name>
</gene>
<evidence type="ECO:0000313" key="3">
    <source>
        <dbReference type="Proteomes" id="UP001597085"/>
    </source>
</evidence>
<dbReference type="Proteomes" id="UP001597085">
    <property type="component" value="Unassembled WGS sequence"/>
</dbReference>
<dbReference type="Gene3D" id="3.40.50.300">
    <property type="entry name" value="P-loop containing nucleotide triphosphate hydrolases"/>
    <property type="match status" value="1"/>
</dbReference>
<keyword evidence="2" id="KW-0547">Nucleotide-binding</keyword>
<dbReference type="InterPro" id="IPR045006">
    <property type="entry name" value="CHLI-like"/>
</dbReference>
<reference evidence="2 3" key="1">
    <citation type="journal article" date="2019" name="Int. J. Syst. Evol. Microbiol.">
        <title>The Global Catalogue of Microorganisms (GCM) 10K type strain sequencing project: providing services to taxonomists for standard genome sequencing and annotation.</title>
        <authorList>
            <consortium name="The Broad Institute Genomics Platform"/>
            <consortium name="The Broad Institute Genome Sequencing Center for Infectious Disease"/>
            <person name="Wu L."/>
            <person name="Ma J."/>
        </authorList>
    </citation>
    <scope>NUCLEOTIDE SEQUENCE [LARGE SCALE GENOMIC DNA]</scope>
    <source>
        <strain evidence="2 3">CGMCC 1.12121</strain>
    </source>
</reference>
<dbReference type="Pfam" id="PF17863">
    <property type="entry name" value="AAA_lid_2"/>
    <property type="match status" value="1"/>
</dbReference>
<dbReference type="InterPro" id="IPR027417">
    <property type="entry name" value="P-loop_NTPase"/>
</dbReference>
<dbReference type="AlphaFoldDB" id="A0ABD6CQU9"/>
<dbReference type="GO" id="GO:0005524">
    <property type="term" value="F:ATP binding"/>
    <property type="evidence" value="ECO:0007669"/>
    <property type="project" value="UniProtKB-KW"/>
</dbReference>
<name>A0ABD6CQU9_9EURY</name>
<comment type="caution">
    <text evidence="2">The sequence shown here is derived from an EMBL/GenBank/DDBJ whole genome shotgun (WGS) entry which is preliminary data.</text>
</comment>
<keyword evidence="2" id="KW-0067">ATP-binding</keyword>
<dbReference type="InterPro" id="IPR041628">
    <property type="entry name" value="ChlI/MoxR_AAA_lid"/>
</dbReference>
<proteinExistence type="predicted"/>
<dbReference type="InterPro" id="IPR011704">
    <property type="entry name" value="ATPase_dyneun-rel_AAA"/>
</dbReference>
<evidence type="ECO:0000313" key="2">
    <source>
        <dbReference type="EMBL" id="MFD1600177.1"/>
    </source>
</evidence>
<dbReference type="InterPro" id="IPR003593">
    <property type="entry name" value="AAA+_ATPase"/>
</dbReference>
<dbReference type="Gene3D" id="1.10.8.80">
    <property type="entry name" value="Magnesium chelatase subunit I, C-Terminal domain"/>
    <property type="match status" value="1"/>
</dbReference>
<dbReference type="SUPFAM" id="SSF52540">
    <property type="entry name" value="P-loop containing nucleoside triphosphate hydrolases"/>
    <property type="match status" value="1"/>
</dbReference>
<dbReference type="PANTHER" id="PTHR32039:SF9">
    <property type="entry name" value="MAGNESIUM-CHELATASE SUBUNIT CHLI-2, CHLOROPLASTIC"/>
    <property type="match status" value="1"/>
</dbReference>
<dbReference type="PANTHER" id="PTHR32039">
    <property type="entry name" value="MAGNESIUM-CHELATASE SUBUNIT CHLI"/>
    <property type="match status" value="1"/>
</dbReference>
<dbReference type="RefSeq" id="WP_256421921.1">
    <property type="nucleotide sequence ID" value="NZ_JANHDI010000009.1"/>
</dbReference>
<dbReference type="Pfam" id="PF07728">
    <property type="entry name" value="AAA_5"/>
    <property type="match status" value="1"/>
</dbReference>
<keyword evidence="3" id="KW-1185">Reference proteome</keyword>